<organism evidence="5 6">
    <name type="scientific">Bradyrhizobium algeriense</name>
    <dbReference type="NCBI Taxonomy" id="634784"/>
    <lineage>
        <taxon>Bacteria</taxon>
        <taxon>Pseudomonadati</taxon>
        <taxon>Pseudomonadota</taxon>
        <taxon>Alphaproteobacteria</taxon>
        <taxon>Hyphomicrobiales</taxon>
        <taxon>Nitrobacteraceae</taxon>
        <taxon>Bradyrhizobium</taxon>
    </lineage>
</organism>
<protein>
    <submittedName>
        <fullName evidence="5">AraC-like DNA-binding protein</fullName>
    </submittedName>
</protein>
<gene>
    <name evidence="5" type="ORF">V1286_005570</name>
</gene>
<dbReference type="PROSITE" id="PS00041">
    <property type="entry name" value="HTH_ARAC_FAMILY_1"/>
    <property type="match status" value="1"/>
</dbReference>
<dbReference type="InterPro" id="IPR020449">
    <property type="entry name" value="Tscrpt_reg_AraC-type_HTH"/>
</dbReference>
<keyword evidence="6" id="KW-1185">Reference proteome</keyword>
<dbReference type="InterPro" id="IPR050204">
    <property type="entry name" value="AraC_XylS_family_regulators"/>
</dbReference>
<keyword evidence="3" id="KW-0804">Transcription</keyword>
<dbReference type="Gene3D" id="1.10.10.60">
    <property type="entry name" value="Homeodomain-like"/>
    <property type="match status" value="2"/>
</dbReference>
<dbReference type="InterPro" id="IPR018060">
    <property type="entry name" value="HTH_AraC"/>
</dbReference>
<reference evidence="5 6" key="1">
    <citation type="submission" date="2024-02" db="EMBL/GenBank/DDBJ databases">
        <title>Adaptive strategies in a cosmopolitan and abundant soil bacterium.</title>
        <authorList>
            <person name="Carini P."/>
        </authorList>
    </citation>
    <scope>NUCLEOTIDE SEQUENCE [LARGE SCALE GENOMIC DNA]</scope>
    <source>
        <strain evidence="5 6">AZCC 1608</strain>
    </source>
</reference>
<dbReference type="SMART" id="SM00342">
    <property type="entry name" value="HTH_ARAC"/>
    <property type="match status" value="1"/>
</dbReference>
<dbReference type="PRINTS" id="PR00032">
    <property type="entry name" value="HTHARAC"/>
</dbReference>
<evidence type="ECO:0000313" key="5">
    <source>
        <dbReference type="EMBL" id="MEH2558041.1"/>
    </source>
</evidence>
<proteinExistence type="predicted"/>
<evidence type="ECO:0000256" key="1">
    <source>
        <dbReference type="ARBA" id="ARBA00023015"/>
    </source>
</evidence>
<evidence type="ECO:0000256" key="2">
    <source>
        <dbReference type="ARBA" id="ARBA00023125"/>
    </source>
</evidence>
<dbReference type="Pfam" id="PF12833">
    <property type="entry name" value="HTH_18"/>
    <property type="match status" value="1"/>
</dbReference>
<dbReference type="RefSeq" id="WP_334484839.1">
    <property type="nucleotide sequence ID" value="NZ_JAZHRV010000001.1"/>
</dbReference>
<sequence length="329" mass="37470">MQEERPVMAHTIRDYAAPLIGKHRIDCGPISVEVIERYLSKERSKLQFRSPQHALFVELTGGCSYERSVNGGPALQVHTLPKMISFRPANIEVSGWSEGVGKVNYAALLFDPETLADLWKMHELPRQWSSPTCIHDTELWAEVEPLLRLCQEPEMYRHPISDFYIQGRTLALFAMILERYGRECHIPPANSTDQRLKRVLQFLKENPFGNYTLSDLAAMACVSPPHLVRLFKKMHGITPMAYANWRRISEARRLLIESDTPIAELAAQFGYNDQSHFTRHFKTVVGFTPARFRVNSGRSKACYAFGRNLKQRVSGRSTAVTAIGSTYDD</sequence>
<evidence type="ECO:0000256" key="3">
    <source>
        <dbReference type="ARBA" id="ARBA00023163"/>
    </source>
</evidence>
<dbReference type="InterPro" id="IPR018062">
    <property type="entry name" value="HTH_AraC-typ_CS"/>
</dbReference>
<comment type="caution">
    <text evidence="5">The sequence shown here is derived from an EMBL/GenBank/DDBJ whole genome shotgun (WGS) entry which is preliminary data.</text>
</comment>
<dbReference type="PANTHER" id="PTHR46796">
    <property type="entry name" value="HTH-TYPE TRANSCRIPTIONAL ACTIVATOR RHAS-RELATED"/>
    <property type="match status" value="1"/>
</dbReference>
<keyword evidence="1" id="KW-0805">Transcription regulation</keyword>
<keyword evidence="2" id="KW-0238">DNA-binding</keyword>
<dbReference type="InterPro" id="IPR009057">
    <property type="entry name" value="Homeodomain-like_sf"/>
</dbReference>
<dbReference type="SUPFAM" id="SSF46689">
    <property type="entry name" value="Homeodomain-like"/>
    <property type="match status" value="2"/>
</dbReference>
<dbReference type="EMBL" id="JAZHRV010000001">
    <property type="protein sequence ID" value="MEH2558041.1"/>
    <property type="molecule type" value="Genomic_DNA"/>
</dbReference>
<dbReference type="Proteomes" id="UP001364224">
    <property type="component" value="Unassembled WGS sequence"/>
</dbReference>
<evidence type="ECO:0000259" key="4">
    <source>
        <dbReference type="PROSITE" id="PS01124"/>
    </source>
</evidence>
<accession>A0ABU8BHL3</accession>
<feature type="domain" description="HTH araC/xylS-type" evidence="4">
    <location>
        <begin position="197"/>
        <end position="295"/>
    </location>
</feature>
<dbReference type="PROSITE" id="PS01124">
    <property type="entry name" value="HTH_ARAC_FAMILY_2"/>
    <property type="match status" value="1"/>
</dbReference>
<evidence type="ECO:0000313" key="6">
    <source>
        <dbReference type="Proteomes" id="UP001364224"/>
    </source>
</evidence>
<name>A0ABU8BHL3_9BRAD</name>